<dbReference type="Pfam" id="PF09471">
    <property type="entry name" value="Peptidase_M64"/>
    <property type="match status" value="1"/>
</dbReference>
<organism evidence="4 5">
    <name type="scientific">Paenimyroides ceti</name>
    <dbReference type="NCBI Taxonomy" id="395087"/>
    <lineage>
        <taxon>Bacteria</taxon>
        <taxon>Pseudomonadati</taxon>
        <taxon>Bacteroidota</taxon>
        <taxon>Flavobacteriia</taxon>
        <taxon>Flavobacteriales</taxon>
        <taxon>Flavobacteriaceae</taxon>
        <taxon>Paenimyroides</taxon>
    </lineage>
</organism>
<proteinExistence type="predicted"/>
<feature type="domain" description="Peptidase M64 N-terminal" evidence="2">
    <location>
        <begin position="21"/>
        <end position="137"/>
    </location>
</feature>
<dbReference type="Gene3D" id="3.40.390.10">
    <property type="entry name" value="Collagenase (Catalytic Domain)"/>
    <property type="match status" value="1"/>
</dbReference>
<sequence>MRFLFILVAFIGSLGAFSQSFADYFENKTLRLDYTFEGDHIHQTAALEAMKMIPEWNGRKVNPEQVLLQGNGQIQMYDAATNRLIYVESYSTLFQEWTTLEVAKKTQKKFENVFLVPFPKQKVNIKIVFFDKANTAHVLLNHTVDPKDTNIQKEPKKNEIETIIIHKSSHPNPIKIAVVAEGYSKKEMKTFKRKANAFVRQLFKHSAFKKYQERFQVIAVMPVSIDSGITTPRKQEWKNTALQASFDTFDMDRYLTIQHVREMHNVLEGIPYHHIVVLANSEVYGGGGIYNSYAVMSAQIKKFARVTVHEFGHSFAGLADEYFYPSDHLQQTTKNNFEPWEQNITSLANFETKWKRFLKKDTPIPTTYTEKNRPLGVYEGLKGNGIYIPGQVCRMKTNGAKDFCTVCSHAIEQLILFYTEE</sequence>
<dbReference type="EMBL" id="JAUFQU010000001">
    <property type="protein sequence ID" value="MDN3706454.1"/>
    <property type="molecule type" value="Genomic_DNA"/>
</dbReference>
<evidence type="ECO:0000256" key="1">
    <source>
        <dbReference type="SAM" id="SignalP"/>
    </source>
</evidence>
<reference evidence="5" key="2">
    <citation type="journal article" date="2019" name="Int. J. Syst. Evol. Microbiol.">
        <title>The Global Catalogue of Microorganisms (GCM) 10K type strain sequencing project: providing services to taxonomists for standard genome sequencing and annotation.</title>
        <authorList>
            <consortium name="The Broad Institute Genomics Platform"/>
            <consortium name="The Broad Institute Genome Sequencing Center for Infectious Disease"/>
            <person name="Wu L."/>
            <person name="Ma J."/>
        </authorList>
    </citation>
    <scope>NUCLEOTIDE SEQUENCE [LARGE SCALE GENOMIC DNA]</scope>
    <source>
        <strain evidence="5">CECT 7184</strain>
    </source>
</reference>
<protein>
    <submittedName>
        <fullName evidence="4">M64 family metallopeptidase</fullName>
    </submittedName>
</protein>
<reference evidence="4" key="1">
    <citation type="journal article" date="2014" name="Int. J. Syst. Evol. Microbiol.">
        <title>Complete genome of a new Firmicutes species belonging to the dominant human colonic microbiota ('Ruminococcus bicirculans') reveals two chromosomes and a selective capacity to utilize plant glucans.</title>
        <authorList>
            <consortium name="NISC Comparative Sequencing Program"/>
            <person name="Wegmann U."/>
            <person name="Louis P."/>
            <person name="Goesmann A."/>
            <person name="Henrissat B."/>
            <person name="Duncan S.H."/>
            <person name="Flint H.J."/>
        </authorList>
    </citation>
    <scope>NUCLEOTIDE SEQUENCE</scope>
    <source>
        <strain evidence="4">CECT 7184</strain>
    </source>
</reference>
<dbReference type="EMBL" id="JAUFQU010000020">
    <property type="protein sequence ID" value="MDN3709174.1"/>
    <property type="molecule type" value="Genomic_DNA"/>
</dbReference>
<dbReference type="Gene3D" id="2.60.40.3250">
    <property type="entry name" value="Peptidase M64, N-terminal domain"/>
    <property type="match status" value="1"/>
</dbReference>
<evidence type="ECO:0000259" key="2">
    <source>
        <dbReference type="Pfam" id="PF16217"/>
    </source>
</evidence>
<evidence type="ECO:0000313" key="5">
    <source>
        <dbReference type="Proteomes" id="UP001242368"/>
    </source>
</evidence>
<dbReference type="Proteomes" id="UP001242368">
    <property type="component" value="Unassembled WGS sequence"/>
</dbReference>
<dbReference type="InterPro" id="IPR024079">
    <property type="entry name" value="MetalloPept_cat_dom_sf"/>
</dbReference>
<reference evidence="4" key="3">
    <citation type="submission" date="2023-06" db="EMBL/GenBank/DDBJ databases">
        <authorList>
            <person name="Lucena T."/>
            <person name="Sun Q."/>
        </authorList>
    </citation>
    <scope>NUCLEOTIDE SEQUENCE</scope>
    <source>
        <strain evidence="4">CECT 7184</strain>
    </source>
</reference>
<evidence type="ECO:0000313" key="4">
    <source>
        <dbReference type="EMBL" id="MDN3709174.1"/>
    </source>
</evidence>
<dbReference type="Pfam" id="PF16217">
    <property type="entry name" value="M64_N"/>
    <property type="match status" value="1"/>
</dbReference>
<dbReference type="RefSeq" id="WP_290362526.1">
    <property type="nucleotide sequence ID" value="NZ_JAUFQU010000001.1"/>
</dbReference>
<keyword evidence="1" id="KW-0732">Signal</keyword>
<name>A0ABT8CXA9_9FLAO</name>
<feature type="chain" id="PRO_5045032512" evidence="1">
    <location>
        <begin position="23"/>
        <end position="421"/>
    </location>
</feature>
<dbReference type="InterPro" id="IPR019026">
    <property type="entry name" value="Peptidase_M64_IgA"/>
</dbReference>
<evidence type="ECO:0000313" key="3">
    <source>
        <dbReference type="EMBL" id="MDN3706454.1"/>
    </source>
</evidence>
<dbReference type="InterPro" id="IPR032625">
    <property type="entry name" value="M64_N"/>
</dbReference>
<feature type="signal peptide" evidence="1">
    <location>
        <begin position="1"/>
        <end position="22"/>
    </location>
</feature>
<dbReference type="InterPro" id="IPR038171">
    <property type="entry name" value="M64_N_sf"/>
</dbReference>
<keyword evidence="5" id="KW-1185">Reference proteome</keyword>
<accession>A0ABT8CXA9</accession>
<comment type="caution">
    <text evidence="4">The sequence shown here is derived from an EMBL/GenBank/DDBJ whole genome shotgun (WGS) entry which is preliminary data.</text>
</comment>
<gene>
    <name evidence="3" type="ORF">QW060_04850</name>
    <name evidence="4" type="ORF">QW060_19250</name>
</gene>